<keyword evidence="9" id="KW-1185">Reference proteome</keyword>
<sequence length="351" mass="36306">MNTSTQGLTRMPLARLPGLLLTAAIAGLAIWLGTLPWMQDHGISALTLAIVIGIVIGNTAYRSMAAHADAGVGFSKATLLRAGIILYGLRLTLQDIGQVGLAGVLIDALVLCSTFALAWWLGTRLLGMDRNSALLIGAGSSICGAAAVMAAEPVVKGRAEQVAVAVATVVVFGTVAMFLYPLLYQWGVSAGWMPLDETAFGVFTGSTVHEVAQVVAAGRAISEPAADAAVIAKMVRVMMLAPFLVGLSALLARGDSCSGGERAKISIPWFAFGFIAMVGFNSLQLLPAEVVKVLVDLDTVLLAMAMAALGLTTHASALRQAGAKPMLLALLLFAWLLGGGMLINLGVRAVL</sequence>
<evidence type="ECO:0000256" key="2">
    <source>
        <dbReference type="ARBA" id="ARBA00007977"/>
    </source>
</evidence>
<name>A0A0R0CD54_9GAMM</name>
<accession>A0A0R0CD54</accession>
<feature type="transmembrane region" description="Helical" evidence="7">
    <location>
        <begin position="325"/>
        <end position="347"/>
    </location>
</feature>
<dbReference type="Proteomes" id="UP000051863">
    <property type="component" value="Unassembled WGS sequence"/>
</dbReference>
<keyword evidence="4 7" id="KW-0812">Transmembrane</keyword>
<feature type="transmembrane region" description="Helical" evidence="7">
    <location>
        <begin position="12"/>
        <end position="31"/>
    </location>
</feature>
<evidence type="ECO:0000313" key="9">
    <source>
        <dbReference type="Proteomes" id="UP000051863"/>
    </source>
</evidence>
<dbReference type="GO" id="GO:0005886">
    <property type="term" value="C:plasma membrane"/>
    <property type="evidence" value="ECO:0007669"/>
    <property type="project" value="UniProtKB-SubCell"/>
</dbReference>
<feature type="transmembrane region" description="Helical" evidence="7">
    <location>
        <begin position="299"/>
        <end position="318"/>
    </location>
</feature>
<feature type="transmembrane region" description="Helical" evidence="7">
    <location>
        <begin position="99"/>
        <end position="121"/>
    </location>
</feature>
<evidence type="ECO:0000256" key="7">
    <source>
        <dbReference type="SAM" id="Phobius"/>
    </source>
</evidence>
<feature type="transmembrane region" description="Helical" evidence="7">
    <location>
        <begin position="234"/>
        <end position="253"/>
    </location>
</feature>
<dbReference type="OrthoDB" id="9805703at2"/>
<dbReference type="Pfam" id="PF03601">
    <property type="entry name" value="Cons_hypoth698"/>
    <property type="match status" value="1"/>
</dbReference>
<dbReference type="InterPro" id="IPR018383">
    <property type="entry name" value="UPF0324_pro"/>
</dbReference>
<feature type="transmembrane region" description="Helical" evidence="7">
    <location>
        <begin position="43"/>
        <end position="61"/>
    </location>
</feature>
<dbReference type="PATRIC" id="fig|405446.3.peg.1184"/>
<organism evidence="8 9">
    <name type="scientific">Stenotrophomonas terrae</name>
    <dbReference type="NCBI Taxonomy" id="405446"/>
    <lineage>
        <taxon>Bacteria</taxon>
        <taxon>Pseudomonadati</taxon>
        <taxon>Pseudomonadota</taxon>
        <taxon>Gammaproteobacteria</taxon>
        <taxon>Lysobacterales</taxon>
        <taxon>Lysobacteraceae</taxon>
        <taxon>Stenotrophomonas</taxon>
    </lineage>
</organism>
<dbReference type="InterPro" id="IPR004630">
    <property type="entry name" value="UPF0324_YeiH-like"/>
</dbReference>
<feature type="transmembrane region" description="Helical" evidence="7">
    <location>
        <begin position="162"/>
        <end position="183"/>
    </location>
</feature>
<keyword evidence="5 7" id="KW-1133">Transmembrane helix</keyword>
<feature type="transmembrane region" description="Helical" evidence="7">
    <location>
        <begin position="133"/>
        <end position="150"/>
    </location>
</feature>
<feature type="transmembrane region" description="Helical" evidence="7">
    <location>
        <begin position="265"/>
        <end position="287"/>
    </location>
</feature>
<gene>
    <name evidence="8" type="ORF">ABB27_08685</name>
</gene>
<evidence type="ECO:0000256" key="1">
    <source>
        <dbReference type="ARBA" id="ARBA00004651"/>
    </source>
</evidence>
<dbReference type="AlphaFoldDB" id="A0A0R0CD54"/>
<evidence type="ECO:0000256" key="5">
    <source>
        <dbReference type="ARBA" id="ARBA00022989"/>
    </source>
</evidence>
<keyword evidence="3" id="KW-1003">Cell membrane</keyword>
<evidence type="ECO:0000256" key="4">
    <source>
        <dbReference type="ARBA" id="ARBA00022692"/>
    </source>
</evidence>
<evidence type="ECO:0000256" key="3">
    <source>
        <dbReference type="ARBA" id="ARBA00022475"/>
    </source>
</evidence>
<comment type="subcellular location">
    <subcellularLocation>
        <location evidence="1">Cell membrane</location>
        <topology evidence="1">Multi-pass membrane protein</topology>
    </subcellularLocation>
</comment>
<keyword evidence="6 7" id="KW-0472">Membrane</keyword>
<evidence type="ECO:0000313" key="8">
    <source>
        <dbReference type="EMBL" id="KRG67645.1"/>
    </source>
</evidence>
<reference evidence="8 9" key="1">
    <citation type="submission" date="2015-05" db="EMBL/GenBank/DDBJ databases">
        <title>Genome sequencing and analysis of members of genus Stenotrophomonas.</title>
        <authorList>
            <person name="Patil P.P."/>
            <person name="Midha S."/>
            <person name="Patil P.B."/>
        </authorList>
    </citation>
    <scope>NUCLEOTIDE SEQUENCE [LARGE SCALE GENOMIC DNA]</scope>
    <source>
        <strain evidence="8 9">DSM 18941</strain>
    </source>
</reference>
<dbReference type="PANTHER" id="PTHR30106">
    <property type="entry name" value="INNER MEMBRANE PROTEIN YEIH-RELATED"/>
    <property type="match status" value="1"/>
</dbReference>
<dbReference type="PANTHER" id="PTHR30106:SF2">
    <property type="entry name" value="UPF0324 INNER MEMBRANE PROTEIN YEIH"/>
    <property type="match status" value="1"/>
</dbReference>
<dbReference type="NCBIfam" id="TIGR00698">
    <property type="entry name" value="YeiH family putative sulfate export transporter"/>
    <property type="match status" value="1"/>
</dbReference>
<proteinExistence type="inferred from homology"/>
<dbReference type="EMBL" id="LDJJ01000028">
    <property type="protein sequence ID" value="KRG67645.1"/>
    <property type="molecule type" value="Genomic_DNA"/>
</dbReference>
<comment type="caution">
    <text evidence="8">The sequence shown here is derived from an EMBL/GenBank/DDBJ whole genome shotgun (WGS) entry which is preliminary data.</text>
</comment>
<protein>
    <submittedName>
        <fullName evidence="8">Membrane protein</fullName>
    </submittedName>
</protein>
<evidence type="ECO:0000256" key="6">
    <source>
        <dbReference type="ARBA" id="ARBA00023136"/>
    </source>
</evidence>
<comment type="similarity">
    <text evidence="2">Belongs to the UPF0324 family.</text>
</comment>